<gene>
    <name evidence="2" type="ORF">DZC30_19555</name>
</gene>
<protein>
    <submittedName>
        <fullName evidence="2">Uncharacterized protein</fullName>
    </submittedName>
</protein>
<keyword evidence="3" id="KW-1185">Reference proteome</keyword>
<keyword evidence="1" id="KW-0472">Membrane</keyword>
<dbReference type="Proteomes" id="UP000261948">
    <property type="component" value="Unassembled WGS sequence"/>
</dbReference>
<feature type="transmembrane region" description="Helical" evidence="1">
    <location>
        <begin position="63"/>
        <end position="85"/>
    </location>
</feature>
<sequence length="118" mass="12715">MKKIFGPRSGVYVKSGLLVACASAILYLVLSTVAFLQKEVAQQGFKATVVQLNSWVLDNPISIAWLCVCMILFKILVEPSVIGALEDRDSFVSRLSIMVVASLVIGGVISLVAMTLKI</sequence>
<accession>A0A373FAE7</accession>
<name>A0A373FAE7_COMTE</name>
<dbReference type="AlphaFoldDB" id="A0A373FAE7"/>
<dbReference type="EMBL" id="QURR01000032">
    <property type="protein sequence ID" value="RGE40947.1"/>
    <property type="molecule type" value="Genomic_DNA"/>
</dbReference>
<feature type="transmembrane region" description="Helical" evidence="1">
    <location>
        <begin position="12"/>
        <end position="36"/>
    </location>
</feature>
<reference evidence="2 3" key="1">
    <citation type="submission" date="2018-08" db="EMBL/GenBank/DDBJ databases">
        <title>Comamonas testosteroni strain SWCO2.</title>
        <authorList>
            <person name="Jiang N."/>
            <person name="Zhang X.Z."/>
        </authorList>
    </citation>
    <scope>NUCLEOTIDE SEQUENCE [LARGE SCALE GENOMIC DNA]</scope>
    <source>
        <strain evidence="2 3">SWCO2</strain>
    </source>
</reference>
<organism evidence="2 3">
    <name type="scientific">Comamonas testosteroni</name>
    <name type="common">Pseudomonas testosteroni</name>
    <dbReference type="NCBI Taxonomy" id="285"/>
    <lineage>
        <taxon>Bacteria</taxon>
        <taxon>Pseudomonadati</taxon>
        <taxon>Pseudomonadota</taxon>
        <taxon>Betaproteobacteria</taxon>
        <taxon>Burkholderiales</taxon>
        <taxon>Comamonadaceae</taxon>
        <taxon>Comamonas</taxon>
    </lineage>
</organism>
<feature type="transmembrane region" description="Helical" evidence="1">
    <location>
        <begin position="97"/>
        <end position="116"/>
    </location>
</feature>
<keyword evidence="1" id="KW-1133">Transmembrane helix</keyword>
<evidence type="ECO:0000256" key="1">
    <source>
        <dbReference type="SAM" id="Phobius"/>
    </source>
</evidence>
<keyword evidence="1" id="KW-0812">Transmembrane</keyword>
<proteinExistence type="predicted"/>
<evidence type="ECO:0000313" key="3">
    <source>
        <dbReference type="Proteomes" id="UP000261948"/>
    </source>
</evidence>
<evidence type="ECO:0000313" key="2">
    <source>
        <dbReference type="EMBL" id="RGE40947.1"/>
    </source>
</evidence>
<comment type="caution">
    <text evidence="2">The sequence shown here is derived from an EMBL/GenBank/DDBJ whole genome shotgun (WGS) entry which is preliminary data.</text>
</comment>